<name>A0A6V7UCU0_MELEN</name>
<accession>A0A6V7UCU0</accession>
<comment type="caution">
    <text evidence="1">The sequence shown here is derived from an EMBL/GenBank/DDBJ whole genome shotgun (WGS) entry which is preliminary data.</text>
</comment>
<dbReference type="AlphaFoldDB" id="A0A6V7UCU0"/>
<reference evidence="1 2" key="1">
    <citation type="submission" date="2020-08" db="EMBL/GenBank/DDBJ databases">
        <authorList>
            <person name="Koutsovoulos G."/>
            <person name="Danchin GJ E."/>
        </authorList>
    </citation>
    <scope>NUCLEOTIDE SEQUENCE [LARGE SCALE GENOMIC DNA]</scope>
</reference>
<dbReference type="Proteomes" id="UP000580250">
    <property type="component" value="Unassembled WGS sequence"/>
</dbReference>
<evidence type="ECO:0000313" key="2">
    <source>
        <dbReference type="Proteomes" id="UP000580250"/>
    </source>
</evidence>
<protein>
    <submittedName>
        <fullName evidence="1">Uncharacterized protein</fullName>
    </submittedName>
</protein>
<proteinExistence type="predicted"/>
<sequence length="58" mass="6931">MRHLHGTNKRDINKEIKKRIKRENKEIGSVSVKPTTLVPTRPNSRFRYARVFPHFVVF</sequence>
<organism evidence="1 2">
    <name type="scientific">Meloidogyne enterolobii</name>
    <name type="common">Root-knot nematode worm</name>
    <name type="synonym">Meloidogyne mayaguensis</name>
    <dbReference type="NCBI Taxonomy" id="390850"/>
    <lineage>
        <taxon>Eukaryota</taxon>
        <taxon>Metazoa</taxon>
        <taxon>Ecdysozoa</taxon>
        <taxon>Nematoda</taxon>
        <taxon>Chromadorea</taxon>
        <taxon>Rhabditida</taxon>
        <taxon>Tylenchina</taxon>
        <taxon>Tylenchomorpha</taxon>
        <taxon>Tylenchoidea</taxon>
        <taxon>Meloidogynidae</taxon>
        <taxon>Meloidogyninae</taxon>
        <taxon>Meloidogyne</taxon>
    </lineage>
</organism>
<evidence type="ECO:0000313" key="1">
    <source>
        <dbReference type="EMBL" id="CAD2151148.1"/>
    </source>
</evidence>
<dbReference type="EMBL" id="CAJEWN010000047">
    <property type="protein sequence ID" value="CAD2151148.1"/>
    <property type="molecule type" value="Genomic_DNA"/>
</dbReference>
<gene>
    <name evidence="1" type="ORF">MENT_LOCUS10288</name>
</gene>